<dbReference type="CDD" id="cd10969">
    <property type="entry name" value="CE4_Ecf1_like_5s"/>
    <property type="match status" value="1"/>
</dbReference>
<sequence length="279" mass="30596">MQRPIPVLMYHHVSPKPGLVTVSPENFRAHMAWLAEHGWRSLTAAEFAACLAGAPVPKRAVLITFDDGYLDNWVYAHPVLAEFGLHAVLFLITGWIGEGEVRAHAGQGQPVPDVPDHKGAMAAGRAWQDAADPVPLDGAFLRWSEVHAMRDAGTFEFHSHTHSHTRWDKTIADQDARDRALSDDLAASRATLAARLGNGSAHLCWPQGYYDAAYQRVAQAAGFRHLYTTEAGVARGDTDPARIPRIVVKDKPAGWFASRLRLYGNPLTAALYLGLKGRK</sequence>
<evidence type="ECO:0000313" key="3">
    <source>
        <dbReference type="EMBL" id="QEL66355.1"/>
    </source>
</evidence>
<evidence type="ECO:0000256" key="1">
    <source>
        <dbReference type="ARBA" id="ARBA00022729"/>
    </source>
</evidence>
<dbReference type="EMBL" id="CP022579">
    <property type="protein sequence ID" value="QEL66355.1"/>
    <property type="molecule type" value="Genomic_DNA"/>
</dbReference>
<dbReference type="Gene3D" id="3.20.20.370">
    <property type="entry name" value="Glycoside hydrolase/deacetylase"/>
    <property type="match status" value="1"/>
</dbReference>
<evidence type="ECO:0000259" key="2">
    <source>
        <dbReference type="PROSITE" id="PS51677"/>
    </source>
</evidence>
<dbReference type="Proteomes" id="UP000323671">
    <property type="component" value="Chromosome"/>
</dbReference>
<dbReference type="GO" id="GO:0005975">
    <property type="term" value="P:carbohydrate metabolic process"/>
    <property type="evidence" value="ECO:0007669"/>
    <property type="project" value="InterPro"/>
</dbReference>
<dbReference type="PANTHER" id="PTHR34216">
    <property type="match status" value="1"/>
</dbReference>
<dbReference type="GO" id="GO:0016810">
    <property type="term" value="F:hydrolase activity, acting on carbon-nitrogen (but not peptide) bonds"/>
    <property type="evidence" value="ECO:0007669"/>
    <property type="project" value="InterPro"/>
</dbReference>
<keyword evidence="1" id="KW-0732">Signal</keyword>
<gene>
    <name evidence="3" type="ORF">OTERR_28790</name>
</gene>
<evidence type="ECO:0000313" key="4">
    <source>
        <dbReference type="Proteomes" id="UP000323671"/>
    </source>
</evidence>
<dbReference type="Pfam" id="PF01522">
    <property type="entry name" value="Polysacc_deac_1"/>
    <property type="match status" value="1"/>
</dbReference>
<dbReference type="InterPro" id="IPR011330">
    <property type="entry name" value="Glyco_hydro/deAcase_b/a-brl"/>
</dbReference>
<name>A0A5C1ECH6_9RHOO</name>
<feature type="domain" description="NodB homology" evidence="2">
    <location>
        <begin position="59"/>
        <end position="279"/>
    </location>
</feature>
<dbReference type="InterPro" id="IPR051398">
    <property type="entry name" value="Polysacch_Deacetylase"/>
</dbReference>
<accession>A0A5C1ECH6</accession>
<proteinExistence type="predicted"/>
<dbReference type="RefSeq" id="WP_149426223.1">
    <property type="nucleotide sequence ID" value="NZ_CP022579.1"/>
</dbReference>
<organism evidence="3 4">
    <name type="scientific">Oryzomicrobium terrae</name>
    <dbReference type="NCBI Taxonomy" id="1735038"/>
    <lineage>
        <taxon>Bacteria</taxon>
        <taxon>Pseudomonadati</taxon>
        <taxon>Pseudomonadota</taxon>
        <taxon>Betaproteobacteria</taxon>
        <taxon>Rhodocyclales</taxon>
        <taxon>Rhodocyclaceae</taxon>
        <taxon>Oryzomicrobium</taxon>
    </lineage>
</organism>
<protein>
    <submittedName>
        <fullName evidence="3">Polysaccharide deacetylase</fullName>
    </submittedName>
</protein>
<dbReference type="KEGG" id="otr:OTERR_28790"/>
<dbReference type="AlphaFoldDB" id="A0A5C1ECH6"/>
<reference evidence="3 4" key="1">
    <citation type="submission" date="2017-07" db="EMBL/GenBank/DDBJ databases">
        <title>Complete genome sequence of Oryzomicrobium terrae TPP412.</title>
        <authorList>
            <person name="Chiu L.-W."/>
            <person name="Lo K.-J."/>
            <person name="Tsai Y.-M."/>
            <person name="Lin S.-S."/>
            <person name="Kuo C.-H."/>
            <person name="Liu C.-T."/>
        </authorList>
    </citation>
    <scope>NUCLEOTIDE SEQUENCE [LARGE SCALE GENOMIC DNA]</scope>
    <source>
        <strain evidence="3 4">TPP412</strain>
    </source>
</reference>
<dbReference type="InterPro" id="IPR002509">
    <property type="entry name" value="NODB_dom"/>
</dbReference>
<dbReference type="PROSITE" id="PS51677">
    <property type="entry name" value="NODB"/>
    <property type="match status" value="1"/>
</dbReference>
<keyword evidence="4" id="KW-1185">Reference proteome</keyword>
<dbReference type="SUPFAM" id="SSF88713">
    <property type="entry name" value="Glycoside hydrolase/deacetylase"/>
    <property type="match status" value="1"/>
</dbReference>
<dbReference type="PANTHER" id="PTHR34216:SF13">
    <property type="entry name" value="XYLANASE_CHITIN DEACETYLASE"/>
    <property type="match status" value="1"/>
</dbReference>